<dbReference type="RefSeq" id="WP_354695427.1">
    <property type="nucleotide sequence ID" value="NZ_JAZHOG010000006.1"/>
</dbReference>
<protein>
    <submittedName>
        <fullName evidence="2">SlyX family protein</fullName>
    </submittedName>
</protein>
<dbReference type="EMBL" id="JAZHOG010000006">
    <property type="protein sequence ID" value="MEJ8568106.1"/>
    <property type="molecule type" value="Genomic_DNA"/>
</dbReference>
<keyword evidence="1" id="KW-0175">Coiled coil</keyword>
<evidence type="ECO:0000256" key="1">
    <source>
        <dbReference type="SAM" id="Coils"/>
    </source>
</evidence>
<accession>A0AAW9RKR0</accession>
<dbReference type="AlphaFoldDB" id="A0AAW9RKR0"/>
<proteinExistence type="predicted"/>
<organism evidence="2 3">
    <name type="scientific">Elongatibacter sediminis</name>
    <dbReference type="NCBI Taxonomy" id="3119006"/>
    <lineage>
        <taxon>Bacteria</taxon>
        <taxon>Pseudomonadati</taxon>
        <taxon>Pseudomonadota</taxon>
        <taxon>Gammaproteobacteria</taxon>
        <taxon>Chromatiales</taxon>
        <taxon>Wenzhouxiangellaceae</taxon>
        <taxon>Elongatibacter</taxon>
    </lineage>
</organism>
<name>A0AAW9RKR0_9GAMM</name>
<feature type="coiled-coil region" evidence="1">
    <location>
        <begin position="14"/>
        <end position="62"/>
    </location>
</feature>
<reference evidence="2 3" key="1">
    <citation type="submission" date="2024-02" db="EMBL/GenBank/DDBJ databases">
        <title>A novel Wenzhouxiangellaceae bacterium, isolated from coastal sediments.</title>
        <authorList>
            <person name="Du Z.-J."/>
            <person name="Ye Y.-Q."/>
            <person name="Zhang X.-Y."/>
        </authorList>
    </citation>
    <scope>NUCLEOTIDE SEQUENCE [LARGE SCALE GENOMIC DNA]</scope>
    <source>
        <strain evidence="2 3">CH-27</strain>
    </source>
</reference>
<comment type="caution">
    <text evidence="2">The sequence shown here is derived from an EMBL/GenBank/DDBJ whole genome shotgun (WGS) entry which is preliminary data.</text>
</comment>
<dbReference type="InterPro" id="IPR007236">
    <property type="entry name" value="SlyX"/>
</dbReference>
<dbReference type="PANTHER" id="PTHR36508:SF1">
    <property type="entry name" value="PROTEIN SLYX"/>
    <property type="match status" value="1"/>
</dbReference>
<evidence type="ECO:0000313" key="3">
    <source>
        <dbReference type="Proteomes" id="UP001359886"/>
    </source>
</evidence>
<evidence type="ECO:0000313" key="2">
    <source>
        <dbReference type="EMBL" id="MEJ8568106.1"/>
    </source>
</evidence>
<dbReference type="Pfam" id="PF04102">
    <property type="entry name" value="SlyX"/>
    <property type="match status" value="1"/>
</dbReference>
<keyword evidence="3" id="KW-1185">Reference proteome</keyword>
<dbReference type="PANTHER" id="PTHR36508">
    <property type="entry name" value="PROTEIN SLYX"/>
    <property type="match status" value="1"/>
</dbReference>
<sequence>MSEADTHGISPRRMEEAESRLAFLDDTVDKLGEIIARQDRELAELRLQVSAMARKLRELGEAAVAEGGEMGHEPPPHY</sequence>
<gene>
    <name evidence="2" type="ORF">V3330_10755</name>
</gene>
<dbReference type="Proteomes" id="UP001359886">
    <property type="component" value="Unassembled WGS sequence"/>
</dbReference>